<evidence type="ECO:0000313" key="1">
    <source>
        <dbReference type="EMBL" id="KOX78877.1"/>
    </source>
</evidence>
<proteinExistence type="predicted"/>
<sequence>MTNRARATTMFRRHFLFAFRRFAPVLESTKISHFSGMISVSKRSIYSREDVRNAVNSLNRKVGTQPRMQYKHSHDVDPVDSIVRAVRLMGLTINTTREHPLSDLLREKDIMRVRAFNPLSAMGAYMRPAKAICVDYERICASEVYRKYILYFQEYSKPTLSLKVILAGLTKKIGPLQITFHGMLKSTFVQFCPEINSFTADFADALANLKTNLSCSCNSDFCIYLQL</sequence>
<dbReference type="EMBL" id="KQ435719">
    <property type="protein sequence ID" value="KOX78877.1"/>
    <property type="molecule type" value="Genomic_DNA"/>
</dbReference>
<dbReference type="Proteomes" id="UP000053105">
    <property type="component" value="Unassembled WGS sequence"/>
</dbReference>
<reference evidence="1 2" key="1">
    <citation type="submission" date="2015-07" db="EMBL/GenBank/DDBJ databases">
        <title>The genome of Melipona quadrifasciata.</title>
        <authorList>
            <person name="Pan H."/>
            <person name="Kapheim K."/>
        </authorList>
    </citation>
    <scope>NUCLEOTIDE SEQUENCE [LARGE SCALE GENOMIC DNA]</scope>
    <source>
        <strain evidence="1">0111107301</strain>
        <tissue evidence="1">Whole body</tissue>
    </source>
</reference>
<protein>
    <submittedName>
        <fullName evidence="1">Uncharacterized protein</fullName>
    </submittedName>
</protein>
<gene>
    <name evidence="1" type="ORF">WN51_08636</name>
</gene>
<dbReference type="AlphaFoldDB" id="A0A0M9A7M5"/>
<organism evidence="1 2">
    <name type="scientific">Melipona quadrifasciata</name>
    <dbReference type="NCBI Taxonomy" id="166423"/>
    <lineage>
        <taxon>Eukaryota</taxon>
        <taxon>Metazoa</taxon>
        <taxon>Ecdysozoa</taxon>
        <taxon>Arthropoda</taxon>
        <taxon>Hexapoda</taxon>
        <taxon>Insecta</taxon>
        <taxon>Pterygota</taxon>
        <taxon>Neoptera</taxon>
        <taxon>Endopterygota</taxon>
        <taxon>Hymenoptera</taxon>
        <taxon>Apocrita</taxon>
        <taxon>Aculeata</taxon>
        <taxon>Apoidea</taxon>
        <taxon>Anthophila</taxon>
        <taxon>Apidae</taxon>
        <taxon>Melipona</taxon>
    </lineage>
</organism>
<name>A0A0M9A7M5_9HYME</name>
<accession>A0A0M9A7M5</accession>
<evidence type="ECO:0000313" key="2">
    <source>
        <dbReference type="Proteomes" id="UP000053105"/>
    </source>
</evidence>
<keyword evidence="2" id="KW-1185">Reference proteome</keyword>